<accession>A0ABD6S1X1</accession>
<dbReference type="Proteomes" id="UP000219897">
    <property type="component" value="Unassembled WGS sequence"/>
</dbReference>
<feature type="chain" id="PRO_5044781129" description="Bacterial Ig domain-containing protein" evidence="1">
    <location>
        <begin position="32"/>
        <end position="659"/>
    </location>
</feature>
<comment type="caution">
    <text evidence="3">The sequence shown here is derived from an EMBL/GenBank/DDBJ whole genome shotgun (WGS) entry which is preliminary data.</text>
</comment>
<name>A0ABD6S1X1_BACTU</name>
<protein>
    <recommendedName>
        <fullName evidence="2">Bacterial Ig domain-containing protein</fullName>
    </recommendedName>
</protein>
<dbReference type="RefSeq" id="WP_255264204.1">
    <property type="nucleotide sequence ID" value="NZ_NTYF01000263.1"/>
</dbReference>
<evidence type="ECO:0000256" key="1">
    <source>
        <dbReference type="SAM" id="SignalP"/>
    </source>
</evidence>
<dbReference type="PANTHER" id="PTHR42754:SF1">
    <property type="entry name" value="LIPOPROTEIN"/>
    <property type="match status" value="1"/>
</dbReference>
<dbReference type="AlphaFoldDB" id="A0ABD6S1X1"/>
<dbReference type="InterPro" id="IPR041498">
    <property type="entry name" value="Big_6"/>
</dbReference>
<dbReference type="InterPro" id="IPR011047">
    <property type="entry name" value="Quinoprotein_ADH-like_sf"/>
</dbReference>
<sequence length="659" mass="70933">MAKRIKKMVGVTLTGVLTATGIAFPFSTAFAATDLPTSITDADKYGIIQYSDNKEKVEFSNPNYIDSVQSIAKLKDNRYVAVGYTNQNATTGMFSSFGNNFMDTTNQDQALIRLYDENMNLNRGITIQIPTDANTQSIVLRKVIATSDGGFLTVGSTSFKNATGTINNSGTNNKALMAKFDKDGKFEWQKTYGGSGFDLFSSVIETNDGYVAVGGSSSRDGDLANTGNRVWGGTIVKFSKGDTAEDIEIKWQKKHTTNNTGNVYNADFYKISDITLTPDGHLAVVGQIPGSWASTFFQLLDESTGDKLYEDNLDGAYTDLFNKVLADKDGNIYAFGFTESQNNNFADPLLKSKINNGANLLMVKYGKNSKGTRDIIERKDIKVYGSGDTKNLTNDPLKQSLITDAKLLDNGEIAVTGYEAFINNSGAFHGFVAIFDSSTLEVKQKNNLFNGDPTNKAKQTSIFPREIEILGNGQVIVAGEKETQLNYSYSVDTHHTSGGHNLNAAMLKYRDGFIGKWDMKLTDSPVDDVFPAAPEVNEVTDVDTQVTGKAKAGSTVSVKVEDNEIGQGQADENGMYTITIPKQTAGTKLSVTASNSAGTSQATEVTVTVKGAETTPAAPEVNEVTDVDTQVTGKAKAGSTVSVKVEDNEIGQGQADENG</sequence>
<evidence type="ECO:0000259" key="2">
    <source>
        <dbReference type="Pfam" id="PF17936"/>
    </source>
</evidence>
<proteinExistence type="predicted"/>
<evidence type="ECO:0000313" key="3">
    <source>
        <dbReference type="EMBL" id="PER37053.1"/>
    </source>
</evidence>
<dbReference type="PANTHER" id="PTHR42754">
    <property type="entry name" value="ENDOGLUCANASE"/>
    <property type="match status" value="1"/>
</dbReference>
<dbReference type="Gene3D" id="2.60.40.10">
    <property type="entry name" value="Immunoglobulins"/>
    <property type="match status" value="1"/>
</dbReference>
<dbReference type="Pfam" id="PF17936">
    <property type="entry name" value="Big_6"/>
    <property type="match status" value="2"/>
</dbReference>
<dbReference type="EMBL" id="NTYF01000263">
    <property type="protein sequence ID" value="PER37053.1"/>
    <property type="molecule type" value="Genomic_DNA"/>
</dbReference>
<evidence type="ECO:0000313" key="4">
    <source>
        <dbReference type="Proteomes" id="UP000219897"/>
    </source>
</evidence>
<reference evidence="3 4" key="1">
    <citation type="submission" date="2017-09" db="EMBL/GenBank/DDBJ databases">
        <title>Large-scale bioinformatics analysis of Bacillus genomes uncovers conserved roles of natural products in bacterial physiology.</title>
        <authorList>
            <consortium name="Agbiome Team Llc"/>
            <person name="Bleich R.M."/>
            <person name="Kirk G.J."/>
            <person name="Santa Maria K.C."/>
            <person name="Allen S.E."/>
            <person name="Farag S."/>
            <person name="Shank E.A."/>
            <person name="Bowers A."/>
        </authorList>
    </citation>
    <scope>NUCLEOTIDE SEQUENCE [LARGE SCALE GENOMIC DNA]</scope>
    <source>
        <strain evidence="3 4">AFS005140</strain>
    </source>
</reference>
<keyword evidence="1" id="KW-0732">Signal</keyword>
<feature type="domain" description="Bacterial Ig" evidence="2">
    <location>
        <begin position="616"/>
        <end position="659"/>
    </location>
</feature>
<gene>
    <name evidence="3" type="ORF">CN495_35185</name>
</gene>
<organism evidence="3 4">
    <name type="scientific">Bacillus thuringiensis</name>
    <dbReference type="NCBI Taxonomy" id="1428"/>
    <lineage>
        <taxon>Bacteria</taxon>
        <taxon>Bacillati</taxon>
        <taxon>Bacillota</taxon>
        <taxon>Bacilli</taxon>
        <taxon>Bacillales</taxon>
        <taxon>Bacillaceae</taxon>
        <taxon>Bacillus</taxon>
        <taxon>Bacillus cereus group</taxon>
    </lineage>
</organism>
<feature type="domain" description="Bacterial Ig" evidence="2">
    <location>
        <begin position="531"/>
        <end position="607"/>
    </location>
</feature>
<dbReference type="InterPro" id="IPR013783">
    <property type="entry name" value="Ig-like_fold"/>
</dbReference>
<feature type="non-terminal residue" evidence="3">
    <location>
        <position position="659"/>
    </location>
</feature>
<feature type="signal peptide" evidence="1">
    <location>
        <begin position="1"/>
        <end position="31"/>
    </location>
</feature>
<dbReference type="SUPFAM" id="SSF50998">
    <property type="entry name" value="Quinoprotein alcohol dehydrogenase-like"/>
    <property type="match status" value="1"/>
</dbReference>